<dbReference type="PANTHER" id="PTHR24171">
    <property type="entry name" value="ANKYRIN REPEAT DOMAIN-CONTAINING PROTEIN 39-RELATED"/>
    <property type="match status" value="1"/>
</dbReference>
<dbReference type="InterPro" id="IPR002110">
    <property type="entry name" value="Ankyrin_rpt"/>
</dbReference>
<accession>A0ABR1FX04</accession>
<dbReference type="PROSITE" id="PS50297">
    <property type="entry name" value="ANK_REP_REGION"/>
    <property type="match status" value="3"/>
</dbReference>
<evidence type="ECO:0000256" key="1">
    <source>
        <dbReference type="ARBA" id="ARBA00022737"/>
    </source>
</evidence>
<name>A0ABR1FX04_AURAN</name>
<sequence>MAPAIEDGDFDECARLADAGNWPRVGAAVDAPNGAPGGGETPLAAAAKAGHLDVCAALLAAGADPTRVADEAKTLLVAAVVDDEPELVDALLLKGASAKPIAGEAPAGAFLVAVELGSPHIVASFLRRAADVPDALDVDAAHGAPALTALHAAAARGRADIVDALLGAGSNVNVVDGGGRSALHHAAVHDHDDVLRVLVSNGADVKRADAAGVTPLAAAKAAGAKSAESALRMAESMLHKTP</sequence>
<dbReference type="Pfam" id="PF12796">
    <property type="entry name" value="Ank_2"/>
    <property type="match status" value="2"/>
</dbReference>
<feature type="repeat" description="ANK" evidence="3">
    <location>
        <begin position="178"/>
        <end position="210"/>
    </location>
</feature>
<protein>
    <recommendedName>
        <fullName evidence="6">Ankyrin repeat protein</fullName>
    </recommendedName>
</protein>
<evidence type="ECO:0000313" key="4">
    <source>
        <dbReference type="EMBL" id="KAK7240577.1"/>
    </source>
</evidence>
<organism evidence="4 5">
    <name type="scientific">Aureococcus anophagefferens</name>
    <name type="common">Harmful bloom alga</name>
    <dbReference type="NCBI Taxonomy" id="44056"/>
    <lineage>
        <taxon>Eukaryota</taxon>
        <taxon>Sar</taxon>
        <taxon>Stramenopiles</taxon>
        <taxon>Ochrophyta</taxon>
        <taxon>Pelagophyceae</taxon>
        <taxon>Pelagomonadales</taxon>
        <taxon>Pelagomonadaceae</taxon>
        <taxon>Aureococcus</taxon>
    </lineage>
</organism>
<dbReference type="SUPFAM" id="SSF48403">
    <property type="entry name" value="Ankyrin repeat"/>
    <property type="match status" value="1"/>
</dbReference>
<dbReference type="Proteomes" id="UP001363151">
    <property type="component" value="Unassembled WGS sequence"/>
</dbReference>
<dbReference type="SMART" id="SM00248">
    <property type="entry name" value="ANK"/>
    <property type="match status" value="4"/>
</dbReference>
<comment type="caution">
    <text evidence="4">The sequence shown here is derived from an EMBL/GenBank/DDBJ whole genome shotgun (WGS) entry which is preliminary data.</text>
</comment>
<keyword evidence="1" id="KW-0677">Repeat</keyword>
<keyword evidence="5" id="KW-1185">Reference proteome</keyword>
<evidence type="ECO:0008006" key="6">
    <source>
        <dbReference type="Google" id="ProtNLM"/>
    </source>
</evidence>
<keyword evidence="2 3" id="KW-0040">ANK repeat</keyword>
<dbReference type="EMBL" id="JBBJCI010000210">
    <property type="protein sequence ID" value="KAK7240577.1"/>
    <property type="molecule type" value="Genomic_DNA"/>
</dbReference>
<evidence type="ECO:0000256" key="2">
    <source>
        <dbReference type="ARBA" id="ARBA00023043"/>
    </source>
</evidence>
<proteinExistence type="predicted"/>
<evidence type="ECO:0000313" key="5">
    <source>
        <dbReference type="Proteomes" id="UP001363151"/>
    </source>
</evidence>
<evidence type="ECO:0000256" key="3">
    <source>
        <dbReference type="PROSITE-ProRule" id="PRU00023"/>
    </source>
</evidence>
<dbReference type="PRINTS" id="PR01415">
    <property type="entry name" value="ANKYRIN"/>
</dbReference>
<dbReference type="Gene3D" id="1.25.40.20">
    <property type="entry name" value="Ankyrin repeat-containing domain"/>
    <property type="match status" value="2"/>
</dbReference>
<gene>
    <name evidence="4" type="ORF">SO694_00057174</name>
</gene>
<feature type="repeat" description="ANK" evidence="3">
    <location>
        <begin position="145"/>
        <end position="177"/>
    </location>
</feature>
<feature type="repeat" description="ANK" evidence="3">
    <location>
        <begin position="38"/>
        <end position="70"/>
    </location>
</feature>
<dbReference type="InterPro" id="IPR036770">
    <property type="entry name" value="Ankyrin_rpt-contain_sf"/>
</dbReference>
<dbReference type="PROSITE" id="PS50088">
    <property type="entry name" value="ANK_REPEAT"/>
    <property type="match status" value="3"/>
</dbReference>
<reference evidence="4 5" key="1">
    <citation type="submission" date="2024-03" db="EMBL/GenBank/DDBJ databases">
        <title>Aureococcus anophagefferens CCMP1851 and Kratosvirus quantuckense: Draft genome of a second virus-susceptible host strain in the model system.</title>
        <authorList>
            <person name="Chase E."/>
            <person name="Truchon A.R."/>
            <person name="Schepens W."/>
            <person name="Wilhelm S.W."/>
        </authorList>
    </citation>
    <scope>NUCLEOTIDE SEQUENCE [LARGE SCALE GENOMIC DNA]</scope>
    <source>
        <strain evidence="4 5">CCMP1851</strain>
    </source>
</reference>